<comment type="cofactor">
    <cofactor evidence="1">
        <name>Mg(2+)</name>
        <dbReference type="ChEBI" id="CHEBI:18420"/>
    </cofactor>
</comment>
<keyword evidence="10" id="KW-0479">Metal-binding</keyword>
<organism evidence="23 24">
    <name type="scientific">Littorina saxatilis</name>
    <dbReference type="NCBI Taxonomy" id="31220"/>
    <lineage>
        <taxon>Eukaryota</taxon>
        <taxon>Metazoa</taxon>
        <taxon>Spiralia</taxon>
        <taxon>Lophotrochozoa</taxon>
        <taxon>Mollusca</taxon>
        <taxon>Gastropoda</taxon>
        <taxon>Caenogastropoda</taxon>
        <taxon>Littorinimorpha</taxon>
        <taxon>Littorinoidea</taxon>
        <taxon>Littorinidae</taxon>
        <taxon>Littorina</taxon>
    </lineage>
</organism>
<evidence type="ECO:0000256" key="19">
    <source>
        <dbReference type="ARBA" id="ARBA00068837"/>
    </source>
</evidence>
<feature type="compositionally biased region" description="Acidic residues" evidence="21">
    <location>
        <begin position="330"/>
        <end position="358"/>
    </location>
</feature>
<dbReference type="PANTHER" id="PTHR45852">
    <property type="entry name" value="SER/THR-PROTEIN KINASE RIO2"/>
    <property type="match status" value="1"/>
</dbReference>
<evidence type="ECO:0000256" key="5">
    <source>
        <dbReference type="ARBA" id="ARBA00022490"/>
    </source>
</evidence>
<dbReference type="InterPro" id="IPR000687">
    <property type="entry name" value="RIO_kinase"/>
</dbReference>
<feature type="compositionally biased region" description="Basic and acidic residues" evidence="21">
    <location>
        <begin position="457"/>
        <end position="467"/>
    </location>
</feature>
<keyword evidence="24" id="KW-1185">Reference proteome</keyword>
<evidence type="ECO:0000256" key="10">
    <source>
        <dbReference type="ARBA" id="ARBA00022723"/>
    </source>
</evidence>
<keyword evidence="5" id="KW-0963">Cytoplasm</keyword>
<comment type="subcellular location">
    <subcellularLocation>
        <location evidence="2">Cytoplasm</location>
    </subcellularLocation>
</comment>
<comment type="catalytic activity">
    <reaction evidence="16">
        <text>L-seryl-[protein] + ATP = O-phospho-L-seryl-[protein] + ADP + H(+)</text>
        <dbReference type="Rhea" id="RHEA:17989"/>
        <dbReference type="Rhea" id="RHEA-COMP:9863"/>
        <dbReference type="Rhea" id="RHEA-COMP:11604"/>
        <dbReference type="ChEBI" id="CHEBI:15378"/>
        <dbReference type="ChEBI" id="CHEBI:29999"/>
        <dbReference type="ChEBI" id="CHEBI:30616"/>
        <dbReference type="ChEBI" id="CHEBI:83421"/>
        <dbReference type="ChEBI" id="CHEBI:456216"/>
        <dbReference type="EC" id="2.7.11.1"/>
    </reaction>
</comment>
<dbReference type="InterPro" id="IPR030484">
    <property type="entry name" value="Rio2"/>
</dbReference>
<feature type="compositionally biased region" description="Polar residues" evidence="21">
    <location>
        <begin position="536"/>
        <end position="547"/>
    </location>
</feature>
<evidence type="ECO:0000259" key="22">
    <source>
        <dbReference type="SMART" id="SM00090"/>
    </source>
</evidence>
<dbReference type="PANTHER" id="PTHR45852:SF1">
    <property type="entry name" value="SERINE_THREONINE-PROTEIN KINASE RIO2"/>
    <property type="match status" value="1"/>
</dbReference>
<dbReference type="FunFam" id="1.10.10.10:FF:000053">
    <property type="entry name" value="Serine/threonine-protein kinase RIO2"/>
    <property type="match status" value="1"/>
</dbReference>
<evidence type="ECO:0000256" key="15">
    <source>
        <dbReference type="ARBA" id="ARBA00047899"/>
    </source>
</evidence>
<keyword evidence="6" id="KW-0690">Ribosome biogenesis</keyword>
<sequence length="547" mass="61602">MGKLKVNNFQKMAKEDFRVLTAVEMGMKNHELVPSPLVAAIAQLRGGGCHKVLKNLCRMKLLAYERGGRNFEGYRLTNSGYDFLALRVLCGRDTITSFGRQIGVGKESDVYVVADEDMKEYALKLHRLGRTSFRQLKNKRDYHKHRKSISWLYLSRLSATKEHAYMKALYEHGFPVPKPADVNRHAVVMQLVPGYPLCQVHGLKDKEALYSECMELIVKLAENGVIHSDFNEFNLMLDADDHVIMIDFPQMVSMSHTNAQMYFDRDVQCIRDFFSKRFAYESELFPTFKDIVRTGNLDREVAASGFTKTMASTFDEFVDELGPRTREGSETDTAEESEGDASEGDETDTGDEEQEEEENATRHQHVKKPVVDPRDEQLNYRLSLLNVDGGGTEASPEGQIAAEAIKGEVEVCDGEAEAATDRTDESKAEVHSSNTDNVGAENTEFISLKTKAVELASKTEEQEKELSDESDNDNLSVGHREHCDTASVSSSIHPVIVERRARAQAKKVAAKQKHQRIRKKGEAALNTQRRRDNRAEISTSSSSFWLD</sequence>
<evidence type="ECO:0000256" key="7">
    <source>
        <dbReference type="ARBA" id="ARBA00022527"/>
    </source>
</evidence>
<keyword evidence="7" id="KW-0723">Serine/threonine-protein kinase</keyword>
<dbReference type="Gene3D" id="1.10.10.10">
    <property type="entry name" value="Winged helix-like DNA-binding domain superfamily/Winged helix DNA-binding domain"/>
    <property type="match status" value="1"/>
</dbReference>
<comment type="similarity">
    <text evidence="3">Belongs to the protein kinase superfamily. RIO-type Ser/Thr kinase family.</text>
</comment>
<dbReference type="CDD" id="cd05144">
    <property type="entry name" value="RIO2_C"/>
    <property type="match status" value="1"/>
</dbReference>
<dbReference type="InterPro" id="IPR011009">
    <property type="entry name" value="Kinase-like_dom_sf"/>
</dbReference>
<evidence type="ECO:0000256" key="6">
    <source>
        <dbReference type="ARBA" id="ARBA00022517"/>
    </source>
</evidence>
<keyword evidence="9" id="KW-0808">Transferase</keyword>
<dbReference type="GO" id="GO:0030490">
    <property type="term" value="P:maturation of SSU-rRNA"/>
    <property type="evidence" value="ECO:0007669"/>
    <property type="project" value="TreeGrafter"/>
</dbReference>
<feature type="compositionally biased region" description="Basic residues" evidence="21">
    <location>
        <begin position="508"/>
        <end position="519"/>
    </location>
</feature>
<dbReference type="GO" id="GO:0005524">
    <property type="term" value="F:ATP binding"/>
    <property type="evidence" value="ECO:0007669"/>
    <property type="project" value="UniProtKB-KW"/>
</dbReference>
<gene>
    <name evidence="23" type="ORF">V1264_001830</name>
</gene>
<dbReference type="SMART" id="SM00090">
    <property type="entry name" value="RIO"/>
    <property type="match status" value="1"/>
</dbReference>
<reference evidence="23 24" key="1">
    <citation type="submission" date="2024-02" db="EMBL/GenBank/DDBJ databases">
        <title>Chromosome-scale genome assembly of the rough periwinkle Littorina saxatilis.</title>
        <authorList>
            <person name="De Jode A."/>
            <person name="Faria R."/>
            <person name="Formenti G."/>
            <person name="Sims Y."/>
            <person name="Smith T.P."/>
            <person name="Tracey A."/>
            <person name="Wood J.M.D."/>
            <person name="Zagrodzka Z.B."/>
            <person name="Johannesson K."/>
            <person name="Butlin R.K."/>
            <person name="Leder E.H."/>
        </authorList>
    </citation>
    <scope>NUCLEOTIDE SEQUENCE [LARGE SCALE GENOMIC DNA]</scope>
    <source>
        <strain evidence="23">Snail1</strain>
        <tissue evidence="23">Muscle</tissue>
    </source>
</reference>
<dbReference type="FunFam" id="3.30.200.20:FF:000052">
    <property type="entry name" value="Serine/threonine-protein kinase RIO2"/>
    <property type="match status" value="1"/>
</dbReference>
<dbReference type="Pfam" id="PF01163">
    <property type="entry name" value="RIO1"/>
    <property type="match status" value="1"/>
</dbReference>
<evidence type="ECO:0000313" key="23">
    <source>
        <dbReference type="EMBL" id="KAK7116085.1"/>
    </source>
</evidence>
<dbReference type="InterPro" id="IPR036390">
    <property type="entry name" value="WH_DNA-bd_sf"/>
</dbReference>
<feature type="region of interest" description="Disordered" evidence="21">
    <location>
        <begin position="415"/>
        <end position="437"/>
    </location>
</feature>
<dbReference type="Gene3D" id="3.30.200.20">
    <property type="entry name" value="Phosphorylase Kinase, domain 1"/>
    <property type="match status" value="1"/>
</dbReference>
<evidence type="ECO:0000256" key="12">
    <source>
        <dbReference type="ARBA" id="ARBA00022777"/>
    </source>
</evidence>
<feature type="region of interest" description="Disordered" evidence="21">
    <location>
        <begin position="457"/>
        <end position="476"/>
    </location>
</feature>
<dbReference type="SUPFAM" id="SSF46785">
    <property type="entry name" value="Winged helix' DNA-binding domain"/>
    <property type="match status" value="1"/>
</dbReference>
<evidence type="ECO:0000256" key="2">
    <source>
        <dbReference type="ARBA" id="ARBA00004496"/>
    </source>
</evidence>
<feature type="region of interest" description="Disordered" evidence="21">
    <location>
        <begin position="508"/>
        <end position="547"/>
    </location>
</feature>
<evidence type="ECO:0000256" key="8">
    <source>
        <dbReference type="ARBA" id="ARBA00022553"/>
    </source>
</evidence>
<dbReference type="GO" id="GO:0030688">
    <property type="term" value="C:preribosome, small subunit precursor"/>
    <property type="evidence" value="ECO:0007669"/>
    <property type="project" value="TreeGrafter"/>
</dbReference>
<keyword evidence="11" id="KW-0547">Nucleotide-binding</keyword>
<evidence type="ECO:0000256" key="3">
    <source>
        <dbReference type="ARBA" id="ARBA00009196"/>
    </source>
</evidence>
<keyword evidence="12" id="KW-0418">Kinase</keyword>
<dbReference type="EMBL" id="JBAMIC010000001">
    <property type="protein sequence ID" value="KAK7116085.1"/>
    <property type="molecule type" value="Genomic_DNA"/>
</dbReference>
<dbReference type="SUPFAM" id="SSF56112">
    <property type="entry name" value="Protein kinase-like (PK-like)"/>
    <property type="match status" value="1"/>
</dbReference>
<feature type="domain" description="RIO kinase" evidence="22">
    <location>
        <begin position="67"/>
        <end position="290"/>
    </location>
</feature>
<dbReference type="InterPro" id="IPR015285">
    <property type="entry name" value="RIO2_wHTH_N"/>
</dbReference>
<keyword evidence="8" id="KW-0597">Phosphoprotein</keyword>
<evidence type="ECO:0000256" key="11">
    <source>
        <dbReference type="ARBA" id="ARBA00022741"/>
    </source>
</evidence>
<evidence type="ECO:0000256" key="16">
    <source>
        <dbReference type="ARBA" id="ARBA00048679"/>
    </source>
</evidence>
<protein>
    <recommendedName>
        <fullName evidence="18">Serine/threonine-protein kinase RIO2</fullName>
        <ecNumber evidence="4">2.7.11.1</ecNumber>
    </recommendedName>
    <alternativeName>
        <fullName evidence="20">RIO kinase 2</fullName>
    </alternativeName>
    <alternativeName>
        <fullName evidence="19">Serine/threonine-protein kinase rio2</fullName>
    </alternativeName>
</protein>
<evidence type="ECO:0000256" key="13">
    <source>
        <dbReference type="ARBA" id="ARBA00022840"/>
    </source>
</evidence>
<dbReference type="EC" id="2.7.11.1" evidence="4"/>
<evidence type="ECO:0000313" key="24">
    <source>
        <dbReference type="Proteomes" id="UP001374579"/>
    </source>
</evidence>
<dbReference type="Pfam" id="PF09202">
    <property type="entry name" value="Rio2_N"/>
    <property type="match status" value="1"/>
</dbReference>
<feature type="compositionally biased region" description="Basic and acidic residues" evidence="21">
    <location>
        <begin position="419"/>
        <end position="430"/>
    </location>
</feature>
<evidence type="ECO:0000256" key="21">
    <source>
        <dbReference type="SAM" id="MobiDB-lite"/>
    </source>
</evidence>
<evidence type="ECO:0000256" key="17">
    <source>
        <dbReference type="ARBA" id="ARBA00064676"/>
    </source>
</evidence>
<dbReference type="GO" id="GO:0046872">
    <property type="term" value="F:metal ion binding"/>
    <property type="evidence" value="ECO:0007669"/>
    <property type="project" value="UniProtKB-KW"/>
</dbReference>
<dbReference type="InterPro" id="IPR018934">
    <property type="entry name" value="RIO_dom"/>
</dbReference>
<dbReference type="GO" id="GO:0005634">
    <property type="term" value="C:nucleus"/>
    <property type="evidence" value="ECO:0007669"/>
    <property type="project" value="TreeGrafter"/>
</dbReference>
<feature type="region of interest" description="Disordered" evidence="21">
    <location>
        <begin position="320"/>
        <end position="374"/>
    </location>
</feature>
<evidence type="ECO:0000256" key="1">
    <source>
        <dbReference type="ARBA" id="ARBA00001946"/>
    </source>
</evidence>
<keyword evidence="14" id="KW-0460">Magnesium</keyword>
<proteinExistence type="inferred from homology"/>
<comment type="catalytic activity">
    <reaction evidence="15">
        <text>L-threonyl-[protein] + ATP = O-phospho-L-threonyl-[protein] + ADP + H(+)</text>
        <dbReference type="Rhea" id="RHEA:46608"/>
        <dbReference type="Rhea" id="RHEA-COMP:11060"/>
        <dbReference type="Rhea" id="RHEA-COMP:11605"/>
        <dbReference type="ChEBI" id="CHEBI:15378"/>
        <dbReference type="ChEBI" id="CHEBI:30013"/>
        <dbReference type="ChEBI" id="CHEBI:30616"/>
        <dbReference type="ChEBI" id="CHEBI:61977"/>
        <dbReference type="ChEBI" id="CHEBI:456216"/>
        <dbReference type="EC" id="2.7.11.1"/>
    </reaction>
</comment>
<dbReference type="FunFam" id="1.10.510.10:FF:000307">
    <property type="entry name" value="Serine/threonine-protein kinase RIO2"/>
    <property type="match status" value="1"/>
</dbReference>
<dbReference type="GO" id="GO:0005829">
    <property type="term" value="C:cytosol"/>
    <property type="evidence" value="ECO:0007669"/>
    <property type="project" value="TreeGrafter"/>
</dbReference>
<accession>A0AAN9C2Q6</accession>
<dbReference type="Gene3D" id="1.10.510.10">
    <property type="entry name" value="Transferase(Phosphotransferase) domain 1"/>
    <property type="match status" value="1"/>
</dbReference>
<dbReference type="AlphaFoldDB" id="A0AAN9C2Q6"/>
<evidence type="ECO:0000256" key="18">
    <source>
        <dbReference type="ARBA" id="ARBA00068353"/>
    </source>
</evidence>
<evidence type="ECO:0000256" key="9">
    <source>
        <dbReference type="ARBA" id="ARBA00022679"/>
    </source>
</evidence>
<dbReference type="InterPro" id="IPR036388">
    <property type="entry name" value="WH-like_DNA-bd_sf"/>
</dbReference>
<dbReference type="GO" id="GO:0004674">
    <property type="term" value="F:protein serine/threonine kinase activity"/>
    <property type="evidence" value="ECO:0007669"/>
    <property type="project" value="UniProtKB-KW"/>
</dbReference>
<comment type="caution">
    <text evidence="23">The sequence shown here is derived from an EMBL/GenBank/DDBJ whole genome shotgun (WGS) entry which is preliminary data.</text>
</comment>
<name>A0AAN9C2Q6_9CAEN</name>
<dbReference type="Proteomes" id="UP001374579">
    <property type="component" value="Unassembled WGS sequence"/>
</dbReference>
<keyword evidence="13" id="KW-0067">ATP-binding</keyword>
<evidence type="ECO:0000256" key="20">
    <source>
        <dbReference type="ARBA" id="ARBA00076005"/>
    </source>
</evidence>
<evidence type="ECO:0000256" key="4">
    <source>
        <dbReference type="ARBA" id="ARBA00012513"/>
    </source>
</evidence>
<comment type="subunit">
    <text evidence="17">Associated with late 40S pre-ribosomal particles. Interacts with PLK1 (via its N-terminus).</text>
</comment>
<evidence type="ECO:0000256" key="14">
    <source>
        <dbReference type="ARBA" id="ARBA00022842"/>
    </source>
</evidence>